<proteinExistence type="inferred from homology"/>
<feature type="transmembrane region" description="Helical" evidence="8">
    <location>
        <begin position="242"/>
        <end position="262"/>
    </location>
</feature>
<dbReference type="InterPro" id="IPR005829">
    <property type="entry name" value="Sugar_transporter_CS"/>
</dbReference>
<accession>A0A0E9NAJ9</accession>
<dbReference type="SUPFAM" id="SSF103473">
    <property type="entry name" value="MFS general substrate transporter"/>
    <property type="match status" value="1"/>
</dbReference>
<evidence type="ECO:0000313" key="11">
    <source>
        <dbReference type="Proteomes" id="UP000033140"/>
    </source>
</evidence>
<evidence type="ECO:0000256" key="2">
    <source>
        <dbReference type="ARBA" id="ARBA00010992"/>
    </source>
</evidence>
<evidence type="ECO:0000256" key="6">
    <source>
        <dbReference type="ARBA" id="ARBA00023136"/>
    </source>
</evidence>
<organism evidence="10 11">
    <name type="scientific">Saitoella complicata (strain BCRC 22490 / CBS 7301 / JCM 7358 / NBRC 10748 / NRRL Y-17804)</name>
    <dbReference type="NCBI Taxonomy" id="698492"/>
    <lineage>
        <taxon>Eukaryota</taxon>
        <taxon>Fungi</taxon>
        <taxon>Dikarya</taxon>
        <taxon>Ascomycota</taxon>
        <taxon>Taphrinomycotina</taxon>
        <taxon>Taphrinomycotina incertae sedis</taxon>
        <taxon>Saitoella</taxon>
    </lineage>
</organism>
<dbReference type="PANTHER" id="PTHR23503:SF8">
    <property type="entry name" value="FACILITATED GLUCOSE TRANSPORTER PROTEIN 1"/>
    <property type="match status" value="1"/>
</dbReference>
<feature type="transmembrane region" description="Helical" evidence="8">
    <location>
        <begin position="453"/>
        <end position="474"/>
    </location>
</feature>
<dbReference type="InterPro" id="IPR036259">
    <property type="entry name" value="MFS_trans_sf"/>
</dbReference>
<evidence type="ECO:0000256" key="8">
    <source>
        <dbReference type="SAM" id="Phobius"/>
    </source>
</evidence>
<dbReference type="PANTHER" id="PTHR23503">
    <property type="entry name" value="SOLUTE CARRIER FAMILY 2"/>
    <property type="match status" value="1"/>
</dbReference>
<keyword evidence="4 8" id="KW-0812">Transmembrane</keyword>
<feature type="transmembrane region" description="Helical" evidence="8">
    <location>
        <begin position="364"/>
        <end position="384"/>
    </location>
</feature>
<dbReference type="PROSITE" id="PS00217">
    <property type="entry name" value="SUGAR_TRANSPORT_2"/>
    <property type="match status" value="1"/>
</dbReference>
<dbReference type="Gene3D" id="1.20.1250.20">
    <property type="entry name" value="MFS general substrate transporter like domains"/>
    <property type="match status" value="1"/>
</dbReference>
<dbReference type="AlphaFoldDB" id="A0A0E9NAJ9"/>
<evidence type="ECO:0000313" key="10">
    <source>
        <dbReference type="EMBL" id="GAO46741.1"/>
    </source>
</evidence>
<evidence type="ECO:0000256" key="1">
    <source>
        <dbReference type="ARBA" id="ARBA00004141"/>
    </source>
</evidence>
<dbReference type="InterPro" id="IPR020846">
    <property type="entry name" value="MFS_dom"/>
</dbReference>
<name>A0A0E9NAJ9_SAICN</name>
<dbReference type="Proteomes" id="UP000033140">
    <property type="component" value="Unassembled WGS sequence"/>
</dbReference>
<feature type="transmembrane region" description="Helical" evidence="8">
    <location>
        <begin position="152"/>
        <end position="173"/>
    </location>
</feature>
<dbReference type="NCBIfam" id="TIGR00879">
    <property type="entry name" value="SP"/>
    <property type="match status" value="1"/>
</dbReference>
<dbReference type="STRING" id="698492.A0A0E9NAJ9"/>
<dbReference type="GO" id="GO:0016020">
    <property type="term" value="C:membrane"/>
    <property type="evidence" value="ECO:0007669"/>
    <property type="project" value="UniProtKB-SubCell"/>
</dbReference>
<dbReference type="InterPro" id="IPR045263">
    <property type="entry name" value="GLUT"/>
</dbReference>
<comment type="subcellular location">
    <subcellularLocation>
        <location evidence="1">Membrane</location>
        <topology evidence="1">Multi-pass membrane protein</topology>
    </subcellularLocation>
</comment>
<evidence type="ECO:0000256" key="7">
    <source>
        <dbReference type="RuleBase" id="RU003346"/>
    </source>
</evidence>
<comment type="caution">
    <text evidence="10">The sequence shown here is derived from an EMBL/GenBank/DDBJ whole genome shotgun (WGS) entry which is preliminary data.</text>
</comment>
<evidence type="ECO:0000256" key="4">
    <source>
        <dbReference type="ARBA" id="ARBA00022692"/>
    </source>
</evidence>
<reference evidence="10 11" key="1">
    <citation type="journal article" date="2011" name="J. Gen. Appl. Microbiol.">
        <title>Draft genome sequencing of the enigmatic yeast Saitoella complicata.</title>
        <authorList>
            <person name="Nishida H."/>
            <person name="Hamamoto M."/>
            <person name="Sugiyama J."/>
        </authorList>
    </citation>
    <scope>NUCLEOTIDE SEQUENCE [LARGE SCALE GENOMIC DNA]</scope>
    <source>
        <strain evidence="10 11">NRRL Y-17804</strain>
    </source>
</reference>
<feature type="transmembrane region" description="Helical" evidence="8">
    <location>
        <begin position="417"/>
        <end position="441"/>
    </location>
</feature>
<keyword evidence="5 8" id="KW-1133">Transmembrane helix</keyword>
<dbReference type="PRINTS" id="PR00171">
    <property type="entry name" value="SUGRTRNSPORT"/>
</dbReference>
<feature type="transmembrane region" description="Helical" evidence="8">
    <location>
        <begin position="327"/>
        <end position="352"/>
    </location>
</feature>
<dbReference type="PROSITE" id="PS50850">
    <property type="entry name" value="MFS"/>
    <property type="match status" value="1"/>
</dbReference>
<sequence>MSVTESKQEAIMTECVEALPPPSLTRRDGKGLKPDDVYIQSSELSSRALSTVSLPPLASGEDALPEQPLTRHLLFATFVASIGSFQYGWNIGTVSIPADTIHLCTPTPTSSSLPDCLPMSSNIWAFFIGSFALGGLFGGLLAGPLTARFGRLIPFHITNAIFLAAGVFMAASVNPGMIIFGRFLSGLGTGAASSVVPMYVGEISPPMWRGVLGTVFSFSICIGLNAAQLISIPLNYYPGWRILFAGTAVWAIFMSALLPWCYETPKYLVSKGKITEARASLAKLRETDDVTLELSNLLKAHEEEHAIASASMSILEIVRSRTLRKPLLLASMLHIAQQLSGISPIFAFSAQLFSGFMAPSTARWVSVALTFVNTIGTAIAALLMDRSGRRVLLLTAIAGMAACEILIIPLSLHHASIPSSIFLIITVFFYALGLGPVPWLLIPEIFPTTAISAASSCSTSLNWMFVFVMSYAFPQMQRTMGVWSFLVFAGFMVAAGIGAWFMLPETRERDVESVVEGFRKGKWRSA</sequence>
<feature type="transmembrane region" description="Helical" evidence="8">
    <location>
        <begin position="211"/>
        <end position="230"/>
    </location>
</feature>
<feature type="transmembrane region" description="Helical" evidence="8">
    <location>
        <begin position="179"/>
        <end position="199"/>
    </location>
</feature>
<feature type="transmembrane region" description="Helical" evidence="8">
    <location>
        <begin position="480"/>
        <end position="503"/>
    </location>
</feature>
<feature type="domain" description="Major facilitator superfamily (MFS) profile" evidence="9">
    <location>
        <begin position="76"/>
        <end position="507"/>
    </location>
</feature>
<dbReference type="EMBL" id="BACD03000005">
    <property type="protein sequence ID" value="GAO46741.1"/>
    <property type="molecule type" value="Genomic_DNA"/>
</dbReference>
<evidence type="ECO:0000256" key="5">
    <source>
        <dbReference type="ARBA" id="ARBA00022989"/>
    </source>
</evidence>
<dbReference type="GO" id="GO:0015149">
    <property type="term" value="F:hexose transmembrane transporter activity"/>
    <property type="evidence" value="ECO:0007669"/>
    <property type="project" value="TreeGrafter"/>
</dbReference>
<reference evidence="10 11" key="3">
    <citation type="journal article" date="2015" name="Genome Announc.">
        <title>Draft Genome Sequence of the Archiascomycetous Yeast Saitoella complicata.</title>
        <authorList>
            <person name="Yamauchi K."/>
            <person name="Kondo S."/>
            <person name="Hamamoto M."/>
            <person name="Takahashi Y."/>
            <person name="Ogura Y."/>
            <person name="Hayashi T."/>
            <person name="Nishida H."/>
        </authorList>
    </citation>
    <scope>NUCLEOTIDE SEQUENCE [LARGE SCALE GENOMIC DNA]</scope>
    <source>
        <strain evidence="10 11">NRRL Y-17804</strain>
    </source>
</reference>
<keyword evidence="3 7" id="KW-0813">Transport</keyword>
<comment type="similarity">
    <text evidence="2 7">Belongs to the major facilitator superfamily. Sugar transporter (TC 2.A.1.1) family.</text>
</comment>
<evidence type="ECO:0000256" key="3">
    <source>
        <dbReference type="ARBA" id="ARBA00022448"/>
    </source>
</evidence>
<dbReference type="OMA" id="RYMDDSE"/>
<gene>
    <name evidence="10" type="ORF">G7K_0963-t1</name>
</gene>
<evidence type="ECO:0000259" key="9">
    <source>
        <dbReference type="PROSITE" id="PS50850"/>
    </source>
</evidence>
<keyword evidence="6 8" id="KW-0472">Membrane</keyword>
<feature type="transmembrane region" description="Helical" evidence="8">
    <location>
        <begin position="123"/>
        <end position="145"/>
    </location>
</feature>
<dbReference type="InterPro" id="IPR003663">
    <property type="entry name" value="Sugar/inositol_transpt"/>
</dbReference>
<dbReference type="Pfam" id="PF00083">
    <property type="entry name" value="Sugar_tr"/>
    <property type="match status" value="1"/>
</dbReference>
<feature type="transmembrane region" description="Helical" evidence="8">
    <location>
        <begin position="391"/>
        <end position="411"/>
    </location>
</feature>
<reference evidence="10 11" key="2">
    <citation type="journal article" date="2014" name="J. Gen. Appl. Microbiol.">
        <title>The early diverging ascomycetous budding yeast Saitoella complicata has three histone deacetylases belonging to the Clr6, Hos2, and Rpd3 lineages.</title>
        <authorList>
            <person name="Nishida H."/>
            <person name="Matsumoto T."/>
            <person name="Kondo S."/>
            <person name="Hamamoto M."/>
            <person name="Yoshikawa H."/>
        </authorList>
    </citation>
    <scope>NUCLEOTIDE SEQUENCE [LARGE SCALE GENOMIC DNA]</scope>
    <source>
        <strain evidence="10 11">NRRL Y-17804</strain>
    </source>
</reference>
<protein>
    <recommendedName>
        <fullName evidence="9">Major facilitator superfamily (MFS) profile domain-containing protein</fullName>
    </recommendedName>
</protein>
<dbReference type="InterPro" id="IPR005828">
    <property type="entry name" value="MFS_sugar_transport-like"/>
</dbReference>
<keyword evidence="11" id="KW-1185">Reference proteome</keyword>